<dbReference type="RefSeq" id="WP_220169496.1">
    <property type="nucleotide sequence ID" value="NZ_JAIBOA010000022.1"/>
</dbReference>
<sequence>MAVPSVRAGLAVPLVAVAVLTACGGQDPVAEPGRTPATPATPTTPTTPTTGPSAAPTAPGELVLRWRLTGGIAGMGGPGTVPDFSLYGDGRAFAKGLEYRLKPDALQRLLDGARAAGLGTPRHIERGQVADVRVLVLTFGAARTTISQPEAENVPQTRFWKRLDPAGWATSDQAAPAKPYVAERAAVIAGDTGEEPGPAKPWPLAALGGGQQALGGLCTVYTGADARTAQRVAASREARWRSGGKVYSVRLRPLLPDERTCADAARS</sequence>
<feature type="compositionally biased region" description="Low complexity" evidence="1">
    <location>
        <begin position="32"/>
        <end position="58"/>
    </location>
</feature>
<accession>A0ABS7G0P1</accession>
<protein>
    <recommendedName>
        <fullName evidence="5">Lipoprotein</fullName>
    </recommendedName>
</protein>
<dbReference type="PROSITE" id="PS51257">
    <property type="entry name" value="PROKAR_LIPOPROTEIN"/>
    <property type="match status" value="1"/>
</dbReference>
<evidence type="ECO:0000256" key="2">
    <source>
        <dbReference type="SAM" id="SignalP"/>
    </source>
</evidence>
<dbReference type="Proteomes" id="UP000774570">
    <property type="component" value="Unassembled WGS sequence"/>
</dbReference>
<organism evidence="3 4">
    <name type="scientific">Actinomadura parmotrematis</name>
    <dbReference type="NCBI Taxonomy" id="2864039"/>
    <lineage>
        <taxon>Bacteria</taxon>
        <taxon>Bacillati</taxon>
        <taxon>Actinomycetota</taxon>
        <taxon>Actinomycetes</taxon>
        <taxon>Streptosporangiales</taxon>
        <taxon>Thermomonosporaceae</taxon>
        <taxon>Actinomadura</taxon>
    </lineage>
</organism>
<feature type="signal peptide" evidence="2">
    <location>
        <begin position="1"/>
        <end position="24"/>
    </location>
</feature>
<reference evidence="3 4" key="1">
    <citation type="submission" date="2021-07" db="EMBL/GenBank/DDBJ databases">
        <title>Actinomadura sp. PM05-2 isolated from lichen.</title>
        <authorList>
            <person name="Somphong A."/>
            <person name="Phongsopitanun W."/>
            <person name="Tanasupawat S."/>
            <person name="Peongsungnone V."/>
        </authorList>
    </citation>
    <scope>NUCLEOTIDE SEQUENCE [LARGE SCALE GENOMIC DNA]</scope>
    <source>
        <strain evidence="3 4">PM05-2</strain>
    </source>
</reference>
<gene>
    <name evidence="3" type="ORF">K1Y72_28080</name>
</gene>
<keyword evidence="2" id="KW-0732">Signal</keyword>
<feature type="chain" id="PRO_5047409349" description="Lipoprotein" evidence="2">
    <location>
        <begin position="25"/>
        <end position="267"/>
    </location>
</feature>
<evidence type="ECO:0000313" key="4">
    <source>
        <dbReference type="Proteomes" id="UP000774570"/>
    </source>
</evidence>
<comment type="caution">
    <text evidence="3">The sequence shown here is derived from an EMBL/GenBank/DDBJ whole genome shotgun (WGS) entry which is preliminary data.</text>
</comment>
<evidence type="ECO:0008006" key="5">
    <source>
        <dbReference type="Google" id="ProtNLM"/>
    </source>
</evidence>
<feature type="region of interest" description="Disordered" evidence="1">
    <location>
        <begin position="28"/>
        <end position="58"/>
    </location>
</feature>
<dbReference type="EMBL" id="JAIBOA010000022">
    <property type="protein sequence ID" value="MBW8486258.1"/>
    <property type="molecule type" value="Genomic_DNA"/>
</dbReference>
<evidence type="ECO:0000313" key="3">
    <source>
        <dbReference type="EMBL" id="MBW8486258.1"/>
    </source>
</evidence>
<proteinExistence type="predicted"/>
<keyword evidence="4" id="KW-1185">Reference proteome</keyword>
<evidence type="ECO:0000256" key="1">
    <source>
        <dbReference type="SAM" id="MobiDB-lite"/>
    </source>
</evidence>
<name>A0ABS7G0P1_9ACTN</name>